<evidence type="ECO:0000256" key="4">
    <source>
        <dbReference type="ARBA" id="ARBA00023034"/>
    </source>
</evidence>
<accession>A0A8J6KTJ2</accession>
<sequence>MFLFLYSCTGADPQTMGYYIIPVCLAVLCSRHQAFIKASNQISRLQLIDI</sequence>
<evidence type="ECO:0000256" key="5">
    <source>
        <dbReference type="ARBA" id="ARBA00023136"/>
    </source>
</evidence>
<organism evidence="10 11">
    <name type="scientific">Microtus ochrogaster</name>
    <name type="common">Prairie vole</name>
    <dbReference type="NCBI Taxonomy" id="79684"/>
    <lineage>
        <taxon>Eukaryota</taxon>
        <taxon>Metazoa</taxon>
        <taxon>Chordata</taxon>
        <taxon>Craniata</taxon>
        <taxon>Vertebrata</taxon>
        <taxon>Euteleostomi</taxon>
        <taxon>Mammalia</taxon>
        <taxon>Eutheria</taxon>
        <taxon>Euarchontoglires</taxon>
        <taxon>Glires</taxon>
        <taxon>Rodentia</taxon>
        <taxon>Myomorpha</taxon>
        <taxon>Muroidea</taxon>
        <taxon>Cricetidae</taxon>
        <taxon>Arvicolinae</taxon>
        <taxon>Microtus</taxon>
    </lineage>
</organism>
<reference evidence="10" key="1">
    <citation type="submission" date="2020-03" db="EMBL/GenBank/DDBJ databases">
        <title>Studies in the Genomics of Life Span.</title>
        <authorList>
            <person name="Glass D."/>
        </authorList>
    </citation>
    <scope>NUCLEOTIDE SEQUENCE</scope>
    <source>
        <strain evidence="10">LTLLF</strain>
        <tissue evidence="10">Muscle</tissue>
    </source>
</reference>
<evidence type="ECO:0000256" key="3">
    <source>
        <dbReference type="ARBA" id="ARBA00022989"/>
    </source>
</evidence>
<comment type="similarity">
    <text evidence="6">Belongs to the LYSET family.</text>
</comment>
<evidence type="ECO:0000313" key="11">
    <source>
        <dbReference type="Proteomes" id="UP000710432"/>
    </source>
</evidence>
<dbReference type="AlphaFoldDB" id="A0A8J6KTJ2"/>
<dbReference type="PANTHER" id="PTHR31925">
    <property type="entry name" value="TRANSMEMBRANE PROTEIN 251"/>
    <property type="match status" value="1"/>
</dbReference>
<comment type="caution">
    <text evidence="10">The sequence shown here is derived from an EMBL/GenBank/DDBJ whole genome shotgun (WGS) entry which is preliminary data.</text>
</comment>
<dbReference type="Pfam" id="PF15190">
    <property type="entry name" value="TMEM251"/>
    <property type="match status" value="1"/>
</dbReference>
<evidence type="ECO:0000313" key="10">
    <source>
        <dbReference type="EMBL" id="KAH0511133.1"/>
    </source>
</evidence>
<dbReference type="GO" id="GO:0000139">
    <property type="term" value="C:Golgi membrane"/>
    <property type="evidence" value="ECO:0007669"/>
    <property type="project" value="UniProtKB-SubCell"/>
</dbReference>
<name>A0A8J6KTJ2_MICOH</name>
<keyword evidence="3" id="KW-1133">Transmembrane helix</keyword>
<keyword evidence="5" id="KW-0472">Membrane</keyword>
<evidence type="ECO:0000256" key="8">
    <source>
        <dbReference type="ARBA" id="ARBA00034557"/>
    </source>
</evidence>
<evidence type="ECO:0000256" key="6">
    <source>
        <dbReference type="ARBA" id="ARBA00034485"/>
    </source>
</evidence>
<dbReference type="InterPro" id="IPR028024">
    <property type="entry name" value="LYSET"/>
</dbReference>
<evidence type="ECO:0000256" key="1">
    <source>
        <dbReference type="ARBA" id="ARBA00004653"/>
    </source>
</evidence>
<protein>
    <recommendedName>
        <fullName evidence="7">Lysosomal enzyme trafficking factor</fullName>
    </recommendedName>
    <alternativeName>
        <fullName evidence="8">Transmembrane protein 251</fullName>
    </alternativeName>
</protein>
<dbReference type="PANTHER" id="PTHR31925:SF1">
    <property type="entry name" value="LYSOSOMAL ENZYME TRAFFICKING FACTOR"/>
    <property type="match status" value="1"/>
</dbReference>
<keyword evidence="2 10" id="KW-0812">Transmembrane</keyword>
<keyword evidence="4" id="KW-0333">Golgi apparatus</keyword>
<gene>
    <name evidence="10" type="ORF">LTLLF_151570</name>
</gene>
<evidence type="ECO:0000256" key="9">
    <source>
        <dbReference type="ARBA" id="ARBA00047038"/>
    </source>
</evidence>
<evidence type="ECO:0000256" key="7">
    <source>
        <dbReference type="ARBA" id="ARBA00034539"/>
    </source>
</evidence>
<comment type="subunit">
    <text evidence="9">Interacts with GNPTAB; this interaction is important for proper localization of GNPTAB in Golgi stacks. Interacts with MBTPS1.</text>
</comment>
<proteinExistence type="inferred from homology"/>
<dbReference type="EMBL" id="JAATJU010022280">
    <property type="protein sequence ID" value="KAH0511133.1"/>
    <property type="molecule type" value="Genomic_DNA"/>
</dbReference>
<comment type="subcellular location">
    <subcellularLocation>
        <location evidence="1">Golgi apparatus membrane</location>
        <topology evidence="1">Multi-pass membrane protein</topology>
    </subcellularLocation>
</comment>
<evidence type="ECO:0000256" key="2">
    <source>
        <dbReference type="ARBA" id="ARBA00022692"/>
    </source>
</evidence>
<dbReference type="Proteomes" id="UP000710432">
    <property type="component" value="Unassembled WGS sequence"/>
</dbReference>